<keyword evidence="1 5" id="KW-0963">Cytoplasm</keyword>
<dbReference type="PANTHER" id="PTHR33692:SF1">
    <property type="entry name" value="RIBOSOME MATURATION FACTOR RIMM"/>
    <property type="match status" value="1"/>
</dbReference>
<dbReference type="Gene3D" id="2.40.30.60">
    <property type="entry name" value="RimM"/>
    <property type="match status" value="1"/>
</dbReference>
<dbReference type="GO" id="GO:0043022">
    <property type="term" value="F:ribosome binding"/>
    <property type="evidence" value="ECO:0007669"/>
    <property type="project" value="InterPro"/>
</dbReference>
<evidence type="ECO:0000313" key="7">
    <source>
        <dbReference type="EMBL" id="RNL21644.1"/>
    </source>
</evidence>
<evidence type="ECO:0000259" key="6">
    <source>
        <dbReference type="Pfam" id="PF24986"/>
    </source>
</evidence>
<dbReference type="GO" id="GO:0006364">
    <property type="term" value="P:rRNA processing"/>
    <property type="evidence" value="ECO:0007669"/>
    <property type="project" value="UniProtKB-UniRule"/>
</dbReference>
<evidence type="ECO:0000256" key="3">
    <source>
        <dbReference type="ARBA" id="ARBA00022552"/>
    </source>
</evidence>
<dbReference type="InterPro" id="IPR056792">
    <property type="entry name" value="PRC_RimM"/>
</dbReference>
<gene>
    <name evidence="5" type="primary">rimM</name>
    <name evidence="7" type="ORF">DMP07_02100</name>
</gene>
<accession>A0A3N0AHR7</accession>
<dbReference type="GO" id="GO:0042274">
    <property type="term" value="P:ribosomal small subunit biogenesis"/>
    <property type="evidence" value="ECO:0007669"/>
    <property type="project" value="UniProtKB-UniRule"/>
</dbReference>
<comment type="subcellular location">
    <subcellularLocation>
        <location evidence="5">Cytoplasm</location>
    </subcellularLocation>
</comment>
<organism evidence="7 8">
    <name type="scientific">Slackia faecicanis</name>
    <dbReference type="NCBI Taxonomy" id="255723"/>
    <lineage>
        <taxon>Bacteria</taxon>
        <taxon>Bacillati</taxon>
        <taxon>Actinomycetota</taxon>
        <taxon>Coriobacteriia</taxon>
        <taxon>Eggerthellales</taxon>
        <taxon>Eggerthellaceae</taxon>
        <taxon>Slackia</taxon>
    </lineage>
</organism>
<dbReference type="AlphaFoldDB" id="A0A3N0AHR7"/>
<dbReference type="Proteomes" id="UP000267368">
    <property type="component" value="Unassembled WGS sequence"/>
</dbReference>
<evidence type="ECO:0000313" key="8">
    <source>
        <dbReference type="Proteomes" id="UP000267368"/>
    </source>
</evidence>
<sequence length="187" mass="20189">MARRWADVAELIATQGLKGRLVARPVRGLPFLLCEGLDVHFVPPTLDGPRKARVRGVQHLGAGEYAVEFDCVKNRDAAELLAGSHCLAARADLPEDFEDFMHSSADYLAGFLVVDSTLGAIGTIEDVQEMPTQDLLVVAGEAGEILIPLVDDFIVEFDDEERVLTMDLPNGLVDLDAAEDASAEDDA</sequence>
<keyword evidence="8" id="KW-1185">Reference proteome</keyword>
<comment type="domain">
    <text evidence="5">The PRC barrel domain binds ribosomal protein uS19.</text>
</comment>
<dbReference type="EMBL" id="QICB01000001">
    <property type="protein sequence ID" value="RNL21644.1"/>
    <property type="molecule type" value="Genomic_DNA"/>
</dbReference>
<keyword evidence="4 5" id="KW-0143">Chaperone</keyword>
<dbReference type="InterPro" id="IPR011033">
    <property type="entry name" value="PRC_barrel-like_sf"/>
</dbReference>
<dbReference type="HAMAP" id="MF_00014">
    <property type="entry name" value="Ribosome_mat_RimM"/>
    <property type="match status" value="1"/>
</dbReference>
<feature type="domain" description="Ribosome maturation factor RimM PRC barrel" evidence="6">
    <location>
        <begin position="108"/>
        <end position="172"/>
    </location>
</feature>
<protein>
    <recommendedName>
        <fullName evidence="5">Ribosome maturation factor RimM</fullName>
    </recommendedName>
</protein>
<comment type="similarity">
    <text evidence="5">Belongs to the RimM family.</text>
</comment>
<dbReference type="InterPro" id="IPR036976">
    <property type="entry name" value="RimM_N_sf"/>
</dbReference>
<proteinExistence type="inferred from homology"/>
<evidence type="ECO:0000256" key="5">
    <source>
        <dbReference type="HAMAP-Rule" id="MF_00014"/>
    </source>
</evidence>
<keyword evidence="2 5" id="KW-0690">Ribosome biogenesis</keyword>
<evidence type="ECO:0000256" key="1">
    <source>
        <dbReference type="ARBA" id="ARBA00022490"/>
    </source>
</evidence>
<comment type="caution">
    <text evidence="7">The sequence shown here is derived from an EMBL/GenBank/DDBJ whole genome shotgun (WGS) entry which is preliminary data.</text>
</comment>
<comment type="subunit">
    <text evidence="5">Binds ribosomal protein uS19.</text>
</comment>
<dbReference type="PANTHER" id="PTHR33692">
    <property type="entry name" value="RIBOSOME MATURATION FACTOR RIMM"/>
    <property type="match status" value="1"/>
</dbReference>
<reference evidence="8" key="1">
    <citation type="submission" date="2018-05" db="EMBL/GenBank/DDBJ databases">
        <title>Genome Sequencing of selected type strains of the family Eggerthellaceae.</title>
        <authorList>
            <person name="Danylec N."/>
            <person name="Stoll D.A."/>
            <person name="Doetsch A."/>
            <person name="Huch M."/>
        </authorList>
    </citation>
    <scope>NUCLEOTIDE SEQUENCE [LARGE SCALE GENOMIC DNA]</scope>
    <source>
        <strain evidence="8">DSM 17537</strain>
    </source>
</reference>
<dbReference type="OrthoDB" id="3177403at2"/>
<dbReference type="GO" id="GO:0005840">
    <property type="term" value="C:ribosome"/>
    <property type="evidence" value="ECO:0007669"/>
    <property type="project" value="InterPro"/>
</dbReference>
<dbReference type="GO" id="GO:0005737">
    <property type="term" value="C:cytoplasm"/>
    <property type="evidence" value="ECO:0007669"/>
    <property type="project" value="UniProtKB-SubCell"/>
</dbReference>
<dbReference type="Pfam" id="PF24986">
    <property type="entry name" value="PRC_RimM"/>
    <property type="match status" value="1"/>
</dbReference>
<keyword evidence="3 5" id="KW-0698">rRNA processing</keyword>
<evidence type="ECO:0000256" key="2">
    <source>
        <dbReference type="ARBA" id="ARBA00022517"/>
    </source>
</evidence>
<name>A0A3N0AHR7_9ACTN</name>
<evidence type="ECO:0000256" key="4">
    <source>
        <dbReference type="ARBA" id="ARBA00023186"/>
    </source>
</evidence>
<comment type="function">
    <text evidence="5">An accessory protein needed during the final step in the assembly of 30S ribosomal subunit, possibly for assembly of the head region. Essential for efficient processing of 16S rRNA. May be needed both before and after RbfA during the maturation of 16S rRNA. It has affinity for free ribosomal 30S subunits but not for 70S ribosomes.</text>
</comment>
<dbReference type="InterPro" id="IPR011961">
    <property type="entry name" value="RimM"/>
</dbReference>
<dbReference type="Gene3D" id="2.30.30.240">
    <property type="entry name" value="PRC-barrel domain"/>
    <property type="match status" value="1"/>
</dbReference>
<dbReference type="SUPFAM" id="SSF50346">
    <property type="entry name" value="PRC-barrel domain"/>
    <property type="match status" value="1"/>
</dbReference>